<feature type="transmembrane region" description="Helical" evidence="7">
    <location>
        <begin position="457"/>
        <end position="482"/>
    </location>
</feature>
<gene>
    <name evidence="9" type="ORF">Z518_02103</name>
</gene>
<evidence type="ECO:0000313" key="10">
    <source>
        <dbReference type="Proteomes" id="UP000053617"/>
    </source>
</evidence>
<feature type="transmembrane region" description="Helical" evidence="7">
    <location>
        <begin position="400"/>
        <end position="417"/>
    </location>
</feature>
<evidence type="ECO:0000256" key="2">
    <source>
        <dbReference type="ARBA" id="ARBA00022448"/>
    </source>
</evidence>
<protein>
    <submittedName>
        <fullName evidence="9">Rhinocladiella mackenziei CBS 650.93 unplaced genomic scaffold supercont1.2, whole genome shotgun sequence</fullName>
    </submittedName>
</protein>
<keyword evidence="5 7" id="KW-0472">Membrane</keyword>
<dbReference type="Gene3D" id="1.20.1250.20">
    <property type="entry name" value="MFS general substrate transporter like domains"/>
    <property type="match status" value="2"/>
</dbReference>
<dbReference type="Proteomes" id="UP000053617">
    <property type="component" value="Unassembled WGS sequence"/>
</dbReference>
<dbReference type="RefSeq" id="XP_013274586.1">
    <property type="nucleotide sequence ID" value="XM_013419132.1"/>
</dbReference>
<dbReference type="InterPro" id="IPR036259">
    <property type="entry name" value="MFS_trans_sf"/>
</dbReference>
<dbReference type="PANTHER" id="PTHR43791">
    <property type="entry name" value="PERMEASE-RELATED"/>
    <property type="match status" value="1"/>
</dbReference>
<reference evidence="9 10" key="1">
    <citation type="submission" date="2015-01" db="EMBL/GenBank/DDBJ databases">
        <title>The Genome Sequence of Rhinocladiella mackenzie CBS 650.93.</title>
        <authorList>
            <consortium name="The Broad Institute Genomics Platform"/>
            <person name="Cuomo C."/>
            <person name="de Hoog S."/>
            <person name="Gorbushina A."/>
            <person name="Stielow B."/>
            <person name="Teixiera M."/>
            <person name="Abouelleil A."/>
            <person name="Chapman S.B."/>
            <person name="Priest M."/>
            <person name="Young S.K."/>
            <person name="Wortman J."/>
            <person name="Nusbaum C."/>
            <person name="Birren B."/>
        </authorList>
    </citation>
    <scope>NUCLEOTIDE SEQUENCE [LARGE SCALE GENOMIC DNA]</scope>
    <source>
        <strain evidence="9 10">CBS 650.93</strain>
    </source>
</reference>
<comment type="subcellular location">
    <subcellularLocation>
        <location evidence="1">Membrane</location>
        <topology evidence="1">Multi-pass membrane protein</topology>
    </subcellularLocation>
</comment>
<dbReference type="OrthoDB" id="6730379at2759"/>
<dbReference type="GeneID" id="25290174"/>
<feature type="transmembrane region" description="Helical" evidence="7">
    <location>
        <begin position="140"/>
        <end position="159"/>
    </location>
</feature>
<dbReference type="AlphaFoldDB" id="A0A0D2JE36"/>
<dbReference type="PANTHER" id="PTHR43791:SF1">
    <property type="entry name" value="ALLANTOATE PERMEASE"/>
    <property type="match status" value="1"/>
</dbReference>
<evidence type="ECO:0000256" key="7">
    <source>
        <dbReference type="SAM" id="Phobius"/>
    </source>
</evidence>
<keyword evidence="2" id="KW-0813">Transport</keyword>
<feature type="transmembrane region" description="Helical" evidence="7">
    <location>
        <begin position="165"/>
        <end position="187"/>
    </location>
</feature>
<organism evidence="9 10">
    <name type="scientific">Rhinocladiella mackenziei CBS 650.93</name>
    <dbReference type="NCBI Taxonomy" id="1442369"/>
    <lineage>
        <taxon>Eukaryota</taxon>
        <taxon>Fungi</taxon>
        <taxon>Dikarya</taxon>
        <taxon>Ascomycota</taxon>
        <taxon>Pezizomycotina</taxon>
        <taxon>Eurotiomycetes</taxon>
        <taxon>Chaetothyriomycetidae</taxon>
        <taxon>Chaetothyriales</taxon>
        <taxon>Herpotrichiellaceae</taxon>
        <taxon>Rhinocladiella</taxon>
    </lineage>
</organism>
<feature type="domain" description="Major facilitator superfamily (MFS) profile" evidence="8">
    <location>
        <begin position="73"/>
        <end position="486"/>
    </location>
</feature>
<evidence type="ECO:0000256" key="3">
    <source>
        <dbReference type="ARBA" id="ARBA00022692"/>
    </source>
</evidence>
<evidence type="ECO:0000313" key="9">
    <source>
        <dbReference type="EMBL" id="KIX07450.1"/>
    </source>
</evidence>
<feature type="transmembrane region" description="Helical" evidence="7">
    <location>
        <begin position="303"/>
        <end position="334"/>
    </location>
</feature>
<proteinExistence type="inferred from homology"/>
<evidence type="ECO:0000259" key="8">
    <source>
        <dbReference type="PROSITE" id="PS50850"/>
    </source>
</evidence>
<dbReference type="InterPro" id="IPR020846">
    <property type="entry name" value="MFS_dom"/>
</dbReference>
<dbReference type="EMBL" id="KN847476">
    <property type="protein sequence ID" value="KIX07450.1"/>
    <property type="molecule type" value="Genomic_DNA"/>
</dbReference>
<feature type="transmembrane region" description="Helical" evidence="7">
    <location>
        <begin position="340"/>
        <end position="361"/>
    </location>
</feature>
<keyword evidence="3 7" id="KW-0812">Transmembrane</keyword>
<dbReference type="PROSITE" id="PS50850">
    <property type="entry name" value="MFS"/>
    <property type="match status" value="1"/>
</dbReference>
<keyword evidence="10" id="KW-1185">Reference proteome</keyword>
<dbReference type="FunFam" id="1.20.1250.20:FF:000064">
    <property type="entry name" value="MFS allantoate transporter"/>
    <property type="match status" value="1"/>
</dbReference>
<dbReference type="InterPro" id="IPR011701">
    <property type="entry name" value="MFS"/>
</dbReference>
<dbReference type="HOGENOM" id="CLU_001265_0_5_1"/>
<feature type="transmembrane region" description="Helical" evidence="7">
    <location>
        <begin position="368"/>
        <end position="388"/>
    </location>
</feature>
<feature type="transmembrane region" description="Helical" evidence="7">
    <location>
        <begin position="199"/>
        <end position="220"/>
    </location>
</feature>
<evidence type="ECO:0000256" key="4">
    <source>
        <dbReference type="ARBA" id="ARBA00022989"/>
    </source>
</evidence>
<evidence type="ECO:0000256" key="5">
    <source>
        <dbReference type="ARBA" id="ARBA00023136"/>
    </source>
</evidence>
<comment type="similarity">
    <text evidence="6">Belongs to the major facilitator superfamily. Allantoate permease family.</text>
</comment>
<name>A0A0D2JE36_9EURO</name>
<dbReference type="Pfam" id="PF07690">
    <property type="entry name" value="MFS_1"/>
    <property type="match status" value="1"/>
</dbReference>
<sequence>MADIATTTGNKKTDNTATDVEKVTSIDDHNVVELVKADTDNVDEAYAAFQGHGEITVDAATDKRLLRKIDRYILPIMCLIYGMNYLDKTTLSYSSVMGIITDIKLVGDNYQWLGSIFYFGYLGFEWPTVRLLQRLPIAKYSAFCVIAWGVILTLFSVIHNFAGAAALRLFLGIFEAAVTPGWTLITSQWYKKSEQGARTCVWFSFNGVASIVGGFIAYGLTVGGENGHFSIAAWKVLYILTGLLTVVLGIIFYVVVPDNQLKARWLNEEDRILAVARVRENQQGIGNKRFKTYQLVEALKDPFTWAIVILSLAGNIPNGGISNFFSLLIVSFGYNAKQSLLLGTPSGAVEIVTLLVTGWLGDRCKNRLLISLGGVGLATFGSILLVALSDGAKVGKLFGFYLTLAAPSGFVIILSLISSNIAGYTKKTTIAAMYLIAYCVGNIVGPQTFRPKDAPHYYPAIVTIFVCYMICILDLVFIWWWFRRMNVKKAAIRADPSYAKVANSEWLDLTDGENPEFIYTL</sequence>
<evidence type="ECO:0000256" key="1">
    <source>
        <dbReference type="ARBA" id="ARBA00004141"/>
    </source>
</evidence>
<dbReference type="SUPFAM" id="SSF103473">
    <property type="entry name" value="MFS general substrate transporter"/>
    <property type="match status" value="1"/>
</dbReference>
<dbReference type="GO" id="GO:0016020">
    <property type="term" value="C:membrane"/>
    <property type="evidence" value="ECO:0007669"/>
    <property type="project" value="UniProtKB-SubCell"/>
</dbReference>
<feature type="transmembrane region" description="Helical" evidence="7">
    <location>
        <begin position="429"/>
        <end position="445"/>
    </location>
</feature>
<feature type="transmembrane region" description="Helical" evidence="7">
    <location>
        <begin position="232"/>
        <end position="256"/>
    </location>
</feature>
<accession>A0A0D2JE36</accession>
<evidence type="ECO:0000256" key="6">
    <source>
        <dbReference type="ARBA" id="ARBA00037968"/>
    </source>
</evidence>
<dbReference type="CDD" id="cd17327">
    <property type="entry name" value="MFS_FEN2_like"/>
    <property type="match status" value="1"/>
</dbReference>
<dbReference type="GO" id="GO:0022857">
    <property type="term" value="F:transmembrane transporter activity"/>
    <property type="evidence" value="ECO:0007669"/>
    <property type="project" value="InterPro"/>
</dbReference>
<keyword evidence="4 7" id="KW-1133">Transmembrane helix</keyword>
<dbReference type="VEuPathDB" id="FungiDB:Z518_02103"/>